<evidence type="ECO:0000313" key="2">
    <source>
        <dbReference type="EMBL" id="KAK4085585.1"/>
    </source>
</evidence>
<evidence type="ECO:0000313" key="3">
    <source>
        <dbReference type="Proteomes" id="UP001273209"/>
    </source>
</evidence>
<proteinExistence type="predicted"/>
<accession>A0AAE1M3Z0</accession>
<evidence type="ECO:0000256" key="1">
    <source>
        <dbReference type="SAM" id="MobiDB-lite"/>
    </source>
</evidence>
<sequence length="265" mass="29371">MTRTIILDYINGISVENARLGRLVLNIRHPHQDYYDPSSSTAASSVTKIKSYENFRDGLNSTSLVAKLAAFLNAGFTYKHKGTKDISAVDVTTTSLHNSGTWFEEACVDAKARQWMERAIKRGRSIYLIVGHCVLTDAQSNFTQCKDFTTSANPLIPALSVPGSLVDIRAEASQQNIYNEKLSVHFPGQVVCAVQYRKLVFSWFSCKTLGNAQLEPDNRWIVGAAFRGEDGVGEKYVLEVALNDDENNEEGDSEGSEESEESEDE</sequence>
<dbReference type="Proteomes" id="UP001273209">
    <property type="component" value="Unassembled WGS sequence"/>
</dbReference>
<dbReference type="RefSeq" id="XP_062760925.1">
    <property type="nucleotide sequence ID" value="XM_062900751.1"/>
</dbReference>
<name>A0AAE1M3Z0_9HYPO</name>
<dbReference type="AlphaFoldDB" id="A0AAE1M3Z0"/>
<comment type="caution">
    <text evidence="2">The sequence shown here is derived from an EMBL/GenBank/DDBJ whole genome shotgun (WGS) entry which is preliminary data.</text>
</comment>
<dbReference type="EMBL" id="JAWRVG010000001">
    <property type="protein sequence ID" value="KAK4085585.1"/>
    <property type="molecule type" value="Genomic_DNA"/>
</dbReference>
<organism evidence="2 3">
    <name type="scientific">Trichoderma aggressivum f. europaeum</name>
    <dbReference type="NCBI Taxonomy" id="173218"/>
    <lineage>
        <taxon>Eukaryota</taxon>
        <taxon>Fungi</taxon>
        <taxon>Dikarya</taxon>
        <taxon>Ascomycota</taxon>
        <taxon>Pezizomycotina</taxon>
        <taxon>Sordariomycetes</taxon>
        <taxon>Hypocreomycetidae</taxon>
        <taxon>Hypocreales</taxon>
        <taxon>Hypocreaceae</taxon>
        <taxon>Trichoderma</taxon>
    </lineage>
</organism>
<feature type="compositionally biased region" description="Acidic residues" evidence="1">
    <location>
        <begin position="242"/>
        <end position="265"/>
    </location>
</feature>
<reference evidence="2" key="1">
    <citation type="submission" date="2023-11" db="EMBL/GenBank/DDBJ databases">
        <title>The genome sequences of three competitors of mushroom-forming fungi.</title>
        <authorList>
            <person name="Beijen E."/>
            <person name="Ohm R.A."/>
        </authorList>
    </citation>
    <scope>NUCLEOTIDE SEQUENCE</scope>
    <source>
        <strain evidence="2">CBS 100526</strain>
    </source>
</reference>
<gene>
    <name evidence="2" type="ORF">Triagg1_575</name>
</gene>
<feature type="region of interest" description="Disordered" evidence="1">
    <location>
        <begin position="241"/>
        <end position="265"/>
    </location>
</feature>
<protein>
    <submittedName>
        <fullName evidence="2">Uncharacterized protein</fullName>
    </submittedName>
</protein>
<keyword evidence="3" id="KW-1185">Reference proteome</keyword>
<dbReference type="GeneID" id="87920203"/>